<evidence type="ECO:0000313" key="2">
    <source>
        <dbReference type="Proteomes" id="UP000052978"/>
    </source>
</evidence>
<dbReference type="AlphaFoldDB" id="S7NM41"/>
<proteinExistence type="predicted"/>
<accession>S7NM41</accession>
<dbReference type="EMBL" id="KE164555">
    <property type="protein sequence ID" value="EPQ18699.1"/>
    <property type="molecule type" value="Genomic_DNA"/>
</dbReference>
<organism evidence="1 2">
    <name type="scientific">Myotis brandtii</name>
    <name type="common">Brandt's bat</name>
    <dbReference type="NCBI Taxonomy" id="109478"/>
    <lineage>
        <taxon>Eukaryota</taxon>
        <taxon>Metazoa</taxon>
        <taxon>Chordata</taxon>
        <taxon>Craniata</taxon>
        <taxon>Vertebrata</taxon>
        <taxon>Euteleostomi</taxon>
        <taxon>Mammalia</taxon>
        <taxon>Eutheria</taxon>
        <taxon>Laurasiatheria</taxon>
        <taxon>Chiroptera</taxon>
        <taxon>Yangochiroptera</taxon>
        <taxon>Vespertilionidae</taxon>
        <taxon>Myotis</taxon>
    </lineage>
</organism>
<protein>
    <submittedName>
        <fullName evidence="1">Uncharacterized protein</fullName>
    </submittedName>
</protein>
<evidence type="ECO:0000313" key="1">
    <source>
        <dbReference type="EMBL" id="EPQ18699.1"/>
    </source>
</evidence>
<sequence length="100" mass="10328">MPEADFQEASSAVGIMPAALVHRCLACSPEIGPVGLLRESSVPPTLGLALPPSLALEAAVAAADQALPQCRCVEAPAIPSLMLHVQPPPVRPTRYGILVN</sequence>
<name>S7NM41_MYOBR</name>
<dbReference type="Proteomes" id="UP000052978">
    <property type="component" value="Unassembled WGS sequence"/>
</dbReference>
<keyword evidence="2" id="KW-1185">Reference proteome</keyword>
<gene>
    <name evidence="1" type="ORF">D623_10007100</name>
</gene>
<reference evidence="1 2" key="1">
    <citation type="journal article" date="2013" name="Nat. Commun.">
        <title>Genome analysis reveals insights into physiology and longevity of the Brandt's bat Myotis brandtii.</title>
        <authorList>
            <person name="Seim I."/>
            <person name="Fang X."/>
            <person name="Xiong Z."/>
            <person name="Lobanov A.V."/>
            <person name="Huang Z."/>
            <person name="Ma S."/>
            <person name="Feng Y."/>
            <person name="Turanov A.A."/>
            <person name="Zhu Y."/>
            <person name="Lenz T.L."/>
            <person name="Gerashchenko M.V."/>
            <person name="Fan D."/>
            <person name="Hee Yim S."/>
            <person name="Yao X."/>
            <person name="Jordan D."/>
            <person name="Xiong Y."/>
            <person name="Ma Y."/>
            <person name="Lyapunov A.N."/>
            <person name="Chen G."/>
            <person name="Kulakova O.I."/>
            <person name="Sun Y."/>
            <person name="Lee S.G."/>
            <person name="Bronson R.T."/>
            <person name="Moskalev A.A."/>
            <person name="Sunyaev S.R."/>
            <person name="Zhang G."/>
            <person name="Krogh A."/>
            <person name="Wang J."/>
            <person name="Gladyshev V.N."/>
        </authorList>
    </citation>
    <scope>NUCLEOTIDE SEQUENCE [LARGE SCALE GENOMIC DNA]</scope>
</reference>